<reference evidence="3" key="3">
    <citation type="submission" date="2025-09" db="UniProtKB">
        <authorList>
            <consortium name="Ensembl"/>
        </authorList>
    </citation>
    <scope>IDENTIFICATION</scope>
    <source>
        <strain evidence="3">Glennie</strain>
    </source>
</reference>
<dbReference type="OMA" id="YWVDKIP"/>
<evidence type="ECO:0000313" key="3">
    <source>
        <dbReference type="Ensembl" id="ENSOANP00000051453.1"/>
    </source>
</evidence>
<dbReference type="InterPro" id="IPR042401">
    <property type="entry name" value="SPMAP2-like"/>
</dbReference>
<dbReference type="Bgee" id="ENSOANG00000047030">
    <property type="expression patterns" value="Expressed in testis"/>
</dbReference>
<protein>
    <recommendedName>
        <fullName evidence="5">Testicular haploid expressed gene protein-like</fullName>
    </recommendedName>
</protein>
<dbReference type="GeneTree" id="ENSGT00940000154630"/>
<dbReference type="InParanoid" id="A0A6I8PAL0"/>
<accession>A0A6I8PAL0</accession>
<feature type="region of interest" description="Disordered" evidence="2">
    <location>
        <begin position="32"/>
        <end position="77"/>
    </location>
</feature>
<organism evidence="3 4">
    <name type="scientific">Ornithorhynchus anatinus</name>
    <name type="common">Duckbill platypus</name>
    <dbReference type="NCBI Taxonomy" id="9258"/>
    <lineage>
        <taxon>Eukaryota</taxon>
        <taxon>Metazoa</taxon>
        <taxon>Chordata</taxon>
        <taxon>Craniata</taxon>
        <taxon>Vertebrata</taxon>
        <taxon>Euteleostomi</taxon>
        <taxon>Mammalia</taxon>
        <taxon>Monotremata</taxon>
        <taxon>Ornithorhynchidae</taxon>
        <taxon>Ornithorhynchus</taxon>
    </lineage>
</organism>
<name>A0A6I8PAL0_ORNAN</name>
<reference evidence="3 4" key="1">
    <citation type="journal article" date="2008" name="Nature">
        <title>Genome analysis of the platypus reveals unique signatures of evolution.</title>
        <authorList>
            <person name="Warren W.C."/>
            <person name="Hillier L.W."/>
            <person name="Marshall Graves J.A."/>
            <person name="Birney E."/>
            <person name="Ponting C.P."/>
            <person name="Grutzner F."/>
            <person name="Belov K."/>
            <person name="Miller W."/>
            <person name="Clarke L."/>
            <person name="Chinwalla A.T."/>
            <person name="Yang S.P."/>
            <person name="Heger A."/>
            <person name="Locke D.P."/>
            <person name="Miethke P."/>
            <person name="Waters P.D."/>
            <person name="Veyrunes F."/>
            <person name="Fulton L."/>
            <person name="Fulton B."/>
            <person name="Graves T."/>
            <person name="Wallis J."/>
            <person name="Puente X.S."/>
            <person name="Lopez-Otin C."/>
            <person name="Ordonez G.R."/>
            <person name="Eichler E.E."/>
            <person name="Chen L."/>
            <person name="Cheng Z."/>
            <person name="Deakin J.E."/>
            <person name="Alsop A."/>
            <person name="Thompson K."/>
            <person name="Kirby P."/>
            <person name="Papenfuss A.T."/>
            <person name="Wakefield M.J."/>
            <person name="Olender T."/>
            <person name="Lancet D."/>
            <person name="Huttley G.A."/>
            <person name="Smit A.F."/>
            <person name="Pask A."/>
            <person name="Temple-Smith P."/>
            <person name="Batzer M.A."/>
            <person name="Walker J.A."/>
            <person name="Konkel M.K."/>
            <person name="Harris R.S."/>
            <person name="Whittington C.M."/>
            <person name="Wong E.S."/>
            <person name="Gemmell N.J."/>
            <person name="Buschiazzo E."/>
            <person name="Vargas Jentzsch I.M."/>
            <person name="Merkel A."/>
            <person name="Schmitz J."/>
            <person name="Zemann A."/>
            <person name="Churakov G."/>
            <person name="Kriegs J.O."/>
            <person name="Brosius J."/>
            <person name="Murchison E.P."/>
            <person name="Sachidanandam R."/>
            <person name="Smith C."/>
            <person name="Hannon G.J."/>
            <person name="Tsend-Ayush E."/>
            <person name="McMillan D."/>
            <person name="Attenborough R."/>
            <person name="Rens W."/>
            <person name="Ferguson-Smith M."/>
            <person name="Lefevre C.M."/>
            <person name="Sharp J.A."/>
            <person name="Nicholas K.R."/>
            <person name="Ray D.A."/>
            <person name="Kube M."/>
            <person name="Reinhardt R."/>
            <person name="Pringle T.H."/>
            <person name="Taylor J."/>
            <person name="Jones R.C."/>
            <person name="Nixon B."/>
            <person name="Dacheux J.L."/>
            <person name="Niwa H."/>
            <person name="Sekita Y."/>
            <person name="Huang X."/>
            <person name="Stark A."/>
            <person name="Kheradpour P."/>
            <person name="Kellis M."/>
            <person name="Flicek P."/>
            <person name="Chen Y."/>
            <person name="Webber C."/>
            <person name="Hardison R."/>
            <person name="Nelson J."/>
            <person name="Hallsworth-Pepin K."/>
            <person name="Delehaunty K."/>
            <person name="Markovic C."/>
            <person name="Minx P."/>
            <person name="Feng Y."/>
            <person name="Kremitzki C."/>
            <person name="Mitreva M."/>
            <person name="Glasscock J."/>
            <person name="Wylie T."/>
            <person name="Wohldmann P."/>
            <person name="Thiru P."/>
            <person name="Nhan M.N."/>
            <person name="Pohl C.S."/>
            <person name="Smith S.M."/>
            <person name="Hou S."/>
            <person name="Nefedov M."/>
            <person name="de Jong P.J."/>
            <person name="Renfree M.B."/>
            <person name="Mardis E.R."/>
            <person name="Wilson R.K."/>
        </authorList>
    </citation>
    <scope>NUCLEOTIDE SEQUENCE [LARGE SCALE GENOMIC DNA]</scope>
    <source>
        <strain evidence="3 4">Glennie</strain>
    </source>
</reference>
<feature type="region of interest" description="Disordered" evidence="2">
    <location>
        <begin position="1"/>
        <end position="20"/>
    </location>
</feature>
<feature type="compositionally biased region" description="Polar residues" evidence="2">
    <location>
        <begin position="55"/>
        <end position="67"/>
    </location>
</feature>
<dbReference type="InterPro" id="IPR006623">
    <property type="entry name" value="THEG"/>
</dbReference>
<feature type="region of interest" description="Disordered" evidence="2">
    <location>
        <begin position="191"/>
        <end position="215"/>
    </location>
</feature>
<evidence type="ECO:0000256" key="2">
    <source>
        <dbReference type="SAM" id="MobiDB-lite"/>
    </source>
</evidence>
<dbReference type="AlphaFoldDB" id="A0A6I8PAL0"/>
<gene>
    <name evidence="3" type="primary">SPMAP2</name>
</gene>
<dbReference type="PANTHER" id="PTHR15901:SF16">
    <property type="entry name" value="TESTICULAR HAPLOID EXPRESSED GENE PROTEIN"/>
    <property type="match status" value="1"/>
</dbReference>
<dbReference type="GO" id="GO:0007283">
    <property type="term" value="P:spermatogenesis"/>
    <property type="evidence" value="ECO:0000318"/>
    <property type="project" value="GO_Central"/>
</dbReference>
<keyword evidence="4" id="KW-1185">Reference proteome</keyword>
<sequence>MEDPGSVSLSNSRVEDSRVPLALGGLSEEALKIKTSDNKTNKKPKSRIDVLATPKANQQIHTNSSSGHWPDKKQPDNSHKMKMPIISLRLEQLAKPKPIYLFYNENRPSPIWNVSRAAMLAEASPRLKTLSAPKTSSNIWLTGLSNSTPVSKAALTAQPKPRTIELAVPKNQASHSTKKLTKIKFPSSDLKRLQSLAEPKPEPRSYLPNRPAQWPVGESTKNAVASQRIIQLAKPKERKGVRGKYNPYLISQATLMAEASPRTLELSTPRTVKPKRL</sequence>
<dbReference type="Pfam" id="PF14912">
    <property type="entry name" value="THEG"/>
    <property type="match status" value="3"/>
</dbReference>
<dbReference type="Ensembl" id="ENSOANT00000068721.1">
    <property type="protein sequence ID" value="ENSOANP00000051453.1"/>
    <property type="gene ID" value="ENSOANG00000047030.1"/>
</dbReference>
<keyword evidence="1" id="KW-0677">Repeat</keyword>
<proteinExistence type="predicted"/>
<evidence type="ECO:0008006" key="5">
    <source>
        <dbReference type="Google" id="ProtNLM"/>
    </source>
</evidence>
<dbReference type="PANTHER" id="PTHR15901">
    <property type="entry name" value="TESTICULAR HAPLOID EXPRESSED GENE PROTEIN"/>
    <property type="match status" value="1"/>
</dbReference>
<evidence type="ECO:0000256" key="1">
    <source>
        <dbReference type="ARBA" id="ARBA00022737"/>
    </source>
</evidence>
<evidence type="ECO:0000313" key="4">
    <source>
        <dbReference type="Proteomes" id="UP000002279"/>
    </source>
</evidence>
<reference evidence="3" key="2">
    <citation type="submission" date="2025-08" db="UniProtKB">
        <authorList>
            <consortium name="Ensembl"/>
        </authorList>
    </citation>
    <scope>IDENTIFICATION</scope>
    <source>
        <strain evidence="3">Glennie</strain>
    </source>
</reference>
<dbReference type="Proteomes" id="UP000002279">
    <property type="component" value="Chromosome X1"/>
</dbReference>
<dbReference type="SMART" id="SM00705">
    <property type="entry name" value="THEG"/>
    <property type="match status" value="7"/>
</dbReference>